<feature type="transmembrane region" description="Helical" evidence="2">
    <location>
        <begin position="203"/>
        <end position="223"/>
    </location>
</feature>
<feature type="region of interest" description="Disordered" evidence="1">
    <location>
        <begin position="347"/>
        <end position="503"/>
    </location>
</feature>
<proteinExistence type="predicted"/>
<name>A0ABU0QL99_9ACTN</name>
<organism evidence="3 4">
    <name type="scientific">Streptomyces africanus</name>
    <dbReference type="NCBI Taxonomy" id="231024"/>
    <lineage>
        <taxon>Bacteria</taxon>
        <taxon>Bacillati</taxon>
        <taxon>Actinomycetota</taxon>
        <taxon>Actinomycetes</taxon>
        <taxon>Kitasatosporales</taxon>
        <taxon>Streptomycetaceae</taxon>
        <taxon>Streptomyces</taxon>
    </lineage>
</organism>
<keyword evidence="4" id="KW-1185">Reference proteome</keyword>
<sequence>MSGSVWLPPGSRPDTLPGIPRQRTPSWAQPDPVDELAVRLEDFIAAAVHPDEVAALLESDGLSDDQIRERYGVKNSFALAETLYERVERRYPEPDGPVHDPWRIGLLGCLLRGVVFALPGLAYVLGAPLFTGPGDFGLPAGTVPLLAGALCGWTWNQGLAHRAYAWLGLGDRMAARRALLLGAPAGALLGALVALAFEGAAAPAVVAFAAGQSCYLAAATVLLVMGRERFLLTALAPMAMGAVLSLVDPLPEAASLALLLGSLAAVAALAVREVAPALRKPGEGGWTAGLVALLPFGGFGTVPAHRRPAGPRLTGSLPYALFGLGTGVLVLYAALGDALAGEEHSAVAAPRRGGAHPQHGPRRVAAVPLPQRQPRRTALQRHRPGLPADHDPDGRPVPGRLSRRAARAEPRRLRPVAALPGPGRCPAGRAAPAGRGPVDGPAAPVVRRGDRRDGGVLRRRPRPDRAPRHPHRRSAPGRCGRLRHGGHRPGRPGVRPAGKGNRPPMSTLLVPYYEHPSVRPAEWDAIIAAAPRLHGVVLNPASGPGDRPDEAFAEVAARLKAAGVRVLGYADTDYGRRAATDVVRDLTRHRDWYGTDGAFLDQVPSGPERFEHYQRLAVAAWGVGCGTLVLNHGTAPHPCYARIADVLVTFEGTWAAYRALPPQPRPGDHGVRLCHLVYGVPPGADAERLARERGAAVHCAVPGTGDHPWGTLPHTLHDPENAP</sequence>
<feature type="compositionally biased region" description="Low complexity" evidence="1">
    <location>
        <begin position="491"/>
        <end position="500"/>
    </location>
</feature>
<evidence type="ECO:0000256" key="2">
    <source>
        <dbReference type="SAM" id="Phobius"/>
    </source>
</evidence>
<keyword evidence="2" id="KW-0472">Membrane</keyword>
<dbReference type="EMBL" id="JAUSYP010000001">
    <property type="protein sequence ID" value="MDQ0747930.1"/>
    <property type="molecule type" value="Genomic_DNA"/>
</dbReference>
<gene>
    <name evidence="3" type="ORF">QF034_002161</name>
</gene>
<dbReference type="PANTHER" id="PTHR35040">
    <property type="match status" value="1"/>
</dbReference>
<feature type="compositionally biased region" description="Basic residues" evidence="1">
    <location>
        <begin position="373"/>
        <end position="384"/>
    </location>
</feature>
<feature type="compositionally biased region" description="Basic and acidic residues" evidence="1">
    <location>
        <begin position="447"/>
        <end position="456"/>
    </location>
</feature>
<dbReference type="PANTHER" id="PTHR35040:SF9">
    <property type="entry name" value="4-LIKE CELL SURFACE PROTEIN, PUTATIVE (AFU_ORTHOLOGUE AFUA_4G14080)-RELATED"/>
    <property type="match status" value="1"/>
</dbReference>
<reference evidence="3 4" key="1">
    <citation type="submission" date="2023-07" db="EMBL/GenBank/DDBJ databases">
        <title>Comparative genomics of wheat-associated soil bacteria to identify genetic determinants of phenazine resistance.</title>
        <authorList>
            <person name="Mouncey N."/>
        </authorList>
    </citation>
    <scope>NUCLEOTIDE SEQUENCE [LARGE SCALE GENOMIC DNA]</scope>
    <source>
        <strain evidence="3 4">B3I12</strain>
    </source>
</reference>
<feature type="transmembrane region" description="Helical" evidence="2">
    <location>
        <begin position="253"/>
        <end position="272"/>
    </location>
</feature>
<protein>
    <recommendedName>
        <fullName evidence="5">Integral membrane protein</fullName>
    </recommendedName>
</protein>
<feature type="transmembrane region" description="Helical" evidence="2">
    <location>
        <begin position="109"/>
        <end position="130"/>
    </location>
</feature>
<evidence type="ECO:0008006" key="5">
    <source>
        <dbReference type="Google" id="ProtNLM"/>
    </source>
</evidence>
<feature type="transmembrane region" description="Helical" evidence="2">
    <location>
        <begin position="177"/>
        <end position="197"/>
    </location>
</feature>
<evidence type="ECO:0000313" key="3">
    <source>
        <dbReference type="EMBL" id="MDQ0747930.1"/>
    </source>
</evidence>
<feature type="region of interest" description="Disordered" evidence="1">
    <location>
        <begin position="1"/>
        <end position="29"/>
    </location>
</feature>
<keyword evidence="2" id="KW-0812">Transmembrane</keyword>
<feature type="compositionally biased region" description="Low complexity" evidence="1">
    <location>
        <begin position="415"/>
        <end position="446"/>
    </location>
</feature>
<feature type="transmembrane region" description="Helical" evidence="2">
    <location>
        <begin position="316"/>
        <end position="335"/>
    </location>
</feature>
<accession>A0ABU0QL99</accession>
<dbReference type="Pfam" id="PF12138">
    <property type="entry name" value="Spherulin4"/>
    <property type="match status" value="1"/>
</dbReference>
<feature type="transmembrane region" description="Helical" evidence="2">
    <location>
        <begin position="136"/>
        <end position="156"/>
    </location>
</feature>
<evidence type="ECO:0000256" key="1">
    <source>
        <dbReference type="SAM" id="MobiDB-lite"/>
    </source>
</evidence>
<keyword evidence="2" id="KW-1133">Transmembrane helix</keyword>
<dbReference type="InterPro" id="IPR021986">
    <property type="entry name" value="Spherulin4"/>
</dbReference>
<comment type="caution">
    <text evidence="3">The sequence shown here is derived from an EMBL/GenBank/DDBJ whole genome shotgun (WGS) entry which is preliminary data.</text>
</comment>
<dbReference type="Proteomes" id="UP001232755">
    <property type="component" value="Unassembled WGS sequence"/>
</dbReference>
<feature type="compositionally biased region" description="Basic residues" evidence="1">
    <location>
        <begin position="457"/>
        <end position="490"/>
    </location>
</feature>
<feature type="transmembrane region" description="Helical" evidence="2">
    <location>
        <begin position="230"/>
        <end position="247"/>
    </location>
</feature>
<evidence type="ECO:0000313" key="4">
    <source>
        <dbReference type="Proteomes" id="UP001232755"/>
    </source>
</evidence>